<accession>A0A371JUI6</accession>
<proteinExistence type="predicted"/>
<evidence type="ECO:0000313" key="2">
    <source>
        <dbReference type="Proteomes" id="UP000261828"/>
    </source>
</evidence>
<comment type="caution">
    <text evidence="1">The sequence shown here is derived from an EMBL/GenBank/DDBJ whole genome shotgun (WGS) entry which is preliminary data.</text>
</comment>
<gene>
    <name evidence="1" type="ORF">DX873_04615</name>
</gene>
<dbReference type="AlphaFoldDB" id="A0A371JUI6"/>
<sequence length="266" mass="30406">MKAKYFIVRGTVLLILGTFFIFSNCKNQRKQTIYPKHGQQIIDSLDSLFEQLELLNSNSIDYPESAVSTNEKIRKVVEHIRTPKLLKEMLTSYQNKKEHNFGLVDSPDKKVAVVSWQTRLPKPKSKVKNIALYAKGDKIIPTSLYGEPIHYTEIHTIESKKKDTIYILVGKDELSKTSCQFSIYAYSITKAGLEGTYIFPKKQNYLEFEVGTTSLNSLEHHHLMVEQNGMRIILPSITKSTTSYDMLSFNGEKYVSEQIKGPEAVK</sequence>
<protein>
    <submittedName>
        <fullName evidence="1">Uncharacterized protein</fullName>
    </submittedName>
</protein>
<name>A0A371JUI6_9FLAO</name>
<dbReference type="RefSeq" id="WP_116183330.1">
    <property type="nucleotide sequence ID" value="NZ_QTJX01000001.1"/>
</dbReference>
<keyword evidence="2" id="KW-1185">Reference proteome</keyword>
<reference evidence="1 2" key="1">
    <citation type="submission" date="2018-08" db="EMBL/GenBank/DDBJ databases">
        <title>Muricauda nanhaiensis sp. nov., isolated from seawater of the South China Sea.</title>
        <authorList>
            <person name="Dang Y."/>
        </authorList>
    </citation>
    <scope>NUCLEOTIDE SEQUENCE [LARGE SCALE GENOMIC DNA]</scope>
    <source>
        <strain evidence="1 2">SM1704</strain>
    </source>
</reference>
<organism evidence="1 2">
    <name type="scientific">Flagellimonas nanhaiensis</name>
    <dbReference type="NCBI Taxonomy" id="2292706"/>
    <lineage>
        <taxon>Bacteria</taxon>
        <taxon>Pseudomonadati</taxon>
        <taxon>Bacteroidota</taxon>
        <taxon>Flavobacteriia</taxon>
        <taxon>Flavobacteriales</taxon>
        <taxon>Flavobacteriaceae</taxon>
        <taxon>Flagellimonas</taxon>
    </lineage>
</organism>
<evidence type="ECO:0000313" key="1">
    <source>
        <dbReference type="EMBL" id="RDY61449.1"/>
    </source>
</evidence>
<dbReference type="OrthoDB" id="1454457at2"/>
<dbReference type="EMBL" id="QTJX01000001">
    <property type="protein sequence ID" value="RDY61449.1"/>
    <property type="molecule type" value="Genomic_DNA"/>
</dbReference>
<dbReference type="Proteomes" id="UP000261828">
    <property type="component" value="Unassembled WGS sequence"/>
</dbReference>